<dbReference type="EMBL" id="BARV01035744">
    <property type="protein sequence ID" value="GAI58693.1"/>
    <property type="molecule type" value="Genomic_DNA"/>
</dbReference>
<dbReference type="PANTHER" id="PTHR30399:SF1">
    <property type="entry name" value="UTP PYROPHOSPHATASE"/>
    <property type="match status" value="1"/>
</dbReference>
<dbReference type="InterPro" id="IPR002725">
    <property type="entry name" value="YgjP-like_metallopeptidase"/>
</dbReference>
<accession>X1PS86</accession>
<sequence>MPMLLSKNRECLDQSNEVEKFKSNIFKWAEKLDVEPKEIHLRYMKNKWASLSQNGRLTFNTKLFEMERELCDYVIVHELLHMKVPNHGKLFKSLMFAFLPDWEKYSERLKVDR</sequence>
<protein>
    <recommendedName>
        <fullName evidence="1">YgjP-like metallopeptidase domain-containing protein</fullName>
    </recommendedName>
</protein>
<gene>
    <name evidence="2" type="ORF">S06H3_55714</name>
</gene>
<evidence type="ECO:0000313" key="2">
    <source>
        <dbReference type="EMBL" id="GAI58693.1"/>
    </source>
</evidence>
<evidence type="ECO:0000259" key="1">
    <source>
        <dbReference type="Pfam" id="PF01863"/>
    </source>
</evidence>
<name>X1PS86_9ZZZZ</name>
<dbReference type="InterPro" id="IPR053136">
    <property type="entry name" value="UTP_pyrophosphatase-like"/>
</dbReference>
<dbReference type="Pfam" id="PF01863">
    <property type="entry name" value="YgjP-like"/>
    <property type="match status" value="1"/>
</dbReference>
<dbReference type="Gene3D" id="3.30.2010.10">
    <property type="entry name" value="Metalloproteases ('zincins'), catalytic domain"/>
    <property type="match status" value="1"/>
</dbReference>
<reference evidence="2" key="1">
    <citation type="journal article" date="2014" name="Front. Microbiol.">
        <title>High frequency of phylogenetically diverse reductive dehalogenase-homologous genes in deep subseafloor sedimentary metagenomes.</title>
        <authorList>
            <person name="Kawai M."/>
            <person name="Futagami T."/>
            <person name="Toyoda A."/>
            <person name="Takaki Y."/>
            <person name="Nishi S."/>
            <person name="Hori S."/>
            <person name="Arai W."/>
            <person name="Tsubouchi T."/>
            <person name="Morono Y."/>
            <person name="Uchiyama I."/>
            <person name="Ito T."/>
            <person name="Fujiyama A."/>
            <person name="Inagaki F."/>
            <person name="Takami H."/>
        </authorList>
    </citation>
    <scope>NUCLEOTIDE SEQUENCE</scope>
    <source>
        <strain evidence="2">Expedition CK06-06</strain>
    </source>
</reference>
<dbReference type="AlphaFoldDB" id="X1PS86"/>
<organism evidence="2">
    <name type="scientific">marine sediment metagenome</name>
    <dbReference type="NCBI Taxonomy" id="412755"/>
    <lineage>
        <taxon>unclassified sequences</taxon>
        <taxon>metagenomes</taxon>
        <taxon>ecological metagenomes</taxon>
    </lineage>
</organism>
<dbReference type="CDD" id="cd07344">
    <property type="entry name" value="M48_yhfN_like"/>
    <property type="match status" value="1"/>
</dbReference>
<proteinExistence type="predicted"/>
<comment type="caution">
    <text evidence="2">The sequence shown here is derived from an EMBL/GenBank/DDBJ whole genome shotgun (WGS) entry which is preliminary data.</text>
</comment>
<feature type="domain" description="YgjP-like metallopeptidase" evidence="1">
    <location>
        <begin position="19"/>
        <end position="110"/>
    </location>
</feature>
<dbReference type="PANTHER" id="PTHR30399">
    <property type="entry name" value="UNCHARACTERIZED PROTEIN YGJP"/>
    <property type="match status" value="1"/>
</dbReference>